<feature type="region of interest" description="Disordered" evidence="1">
    <location>
        <begin position="93"/>
        <end position="118"/>
    </location>
</feature>
<dbReference type="AlphaFoldDB" id="A0AAI9Y5Z1"/>
<reference evidence="2" key="1">
    <citation type="submission" date="2016-11" db="EMBL/GenBank/DDBJ databases">
        <title>The genome sequence of Colletotrichum cuscutae.</title>
        <authorList>
            <person name="Baroncelli R."/>
        </authorList>
    </citation>
    <scope>NUCLEOTIDE SEQUENCE</scope>
    <source>
        <strain evidence="2">IMI 304802</strain>
    </source>
</reference>
<proteinExistence type="predicted"/>
<dbReference type="EMBL" id="MPDP01000112">
    <property type="protein sequence ID" value="KAK1479915.1"/>
    <property type="molecule type" value="Genomic_DNA"/>
</dbReference>
<evidence type="ECO:0000313" key="2">
    <source>
        <dbReference type="EMBL" id="KAK1479915.1"/>
    </source>
</evidence>
<gene>
    <name evidence="2" type="ORF">CCUS01_00469</name>
</gene>
<accession>A0AAI9Y5Z1</accession>
<evidence type="ECO:0000313" key="3">
    <source>
        <dbReference type="Proteomes" id="UP001239213"/>
    </source>
</evidence>
<name>A0AAI9Y5Z1_9PEZI</name>
<protein>
    <submittedName>
        <fullName evidence="2">Uncharacterized protein</fullName>
    </submittedName>
</protein>
<sequence>MSTLEQSLAAVFPSNSHQTTKVNFYSGSVGFIGLWSDYPRPAPAAPSQAKMASPRHRLIPQPPAIQSQLRRISARTRKVAHAPQEPRLAARFPDMAGRRPFPLTPQTDVNRETHCLLN</sequence>
<organism evidence="2 3">
    <name type="scientific">Colletotrichum cuscutae</name>
    <dbReference type="NCBI Taxonomy" id="1209917"/>
    <lineage>
        <taxon>Eukaryota</taxon>
        <taxon>Fungi</taxon>
        <taxon>Dikarya</taxon>
        <taxon>Ascomycota</taxon>
        <taxon>Pezizomycotina</taxon>
        <taxon>Sordariomycetes</taxon>
        <taxon>Hypocreomycetidae</taxon>
        <taxon>Glomerellales</taxon>
        <taxon>Glomerellaceae</taxon>
        <taxon>Colletotrichum</taxon>
        <taxon>Colletotrichum acutatum species complex</taxon>
    </lineage>
</organism>
<keyword evidence="3" id="KW-1185">Reference proteome</keyword>
<evidence type="ECO:0000256" key="1">
    <source>
        <dbReference type="SAM" id="MobiDB-lite"/>
    </source>
</evidence>
<comment type="caution">
    <text evidence="2">The sequence shown here is derived from an EMBL/GenBank/DDBJ whole genome shotgun (WGS) entry which is preliminary data.</text>
</comment>
<dbReference type="Proteomes" id="UP001239213">
    <property type="component" value="Unassembled WGS sequence"/>
</dbReference>
<feature type="compositionally biased region" description="Basic and acidic residues" evidence="1">
    <location>
        <begin position="109"/>
        <end position="118"/>
    </location>
</feature>